<organism evidence="1 2">
    <name type="scientific">Arthrobacter phage Emotion</name>
    <dbReference type="NCBI Taxonomy" id="3038361"/>
    <lineage>
        <taxon>Viruses</taxon>
        <taxon>Duplodnaviria</taxon>
        <taxon>Heunggongvirae</taxon>
        <taxon>Uroviricota</taxon>
        <taxon>Caudoviricetes</taxon>
        <taxon>Casidaviridae</taxon>
        <taxon>Emotionvirus</taxon>
        <taxon>Emotionvirus emotion</taxon>
    </lineage>
</organism>
<name>A0AA49ES86_9CAUD</name>
<gene>
    <name evidence="1" type="primary">72</name>
    <name evidence="1" type="ORF">SEA_EMOTION_72</name>
</gene>
<sequence>MRGRMTAEFRARARTLPAPLLGTSPSDSRAPLAVESLGLSLAHLPIVYTLYC</sequence>
<reference evidence="1" key="1">
    <citation type="submission" date="2023-03" db="EMBL/GenBank/DDBJ databases">
        <authorList>
            <person name="Barcik Weissman S.N."/>
            <person name="Chang S."/>
            <person name="Chen D.A."/>
            <person name="Chew B."/>
            <person name="De Jesus J.L."/>
            <person name="Han M.T."/>
            <person name="Hsu T.-Y."/>
            <person name="Rivera W."/>
            <person name="Vu T.L."/>
            <person name="Garza D.R."/>
            <person name="Stephenson J.C."/>
            <person name="Zorawik M."/>
            <person name="Reddi K."/>
            <person name="Freise A.C."/>
            <person name="Furlong K.P."/>
            <person name="Rudner A.D."/>
            <person name="Beyer A.R."/>
            <person name="Chong R.A."/>
            <person name="Edgington N.P."/>
            <person name="Garcia Costas A.M."/>
            <person name="Gibb B.P."/>
            <person name="Klyczek K.K."/>
            <person name="Swerdlow S.J."/>
            <person name="Russell D.A."/>
            <person name="Jacobs-Sera D."/>
            <person name="Hatfull G.F."/>
        </authorList>
    </citation>
    <scope>NUCLEOTIDE SEQUENCE</scope>
</reference>
<evidence type="ECO:0000313" key="2">
    <source>
        <dbReference type="Proteomes" id="UP001240749"/>
    </source>
</evidence>
<accession>A0AA49ES86</accession>
<dbReference type="EMBL" id="OQ709216">
    <property type="protein sequence ID" value="WGH21420.1"/>
    <property type="molecule type" value="Genomic_DNA"/>
</dbReference>
<protein>
    <submittedName>
        <fullName evidence="1">Uncharacterized protein</fullName>
    </submittedName>
</protein>
<keyword evidence="2" id="KW-1185">Reference proteome</keyword>
<evidence type="ECO:0000313" key="1">
    <source>
        <dbReference type="EMBL" id="WGH21420.1"/>
    </source>
</evidence>
<dbReference type="Proteomes" id="UP001240749">
    <property type="component" value="Segment"/>
</dbReference>
<proteinExistence type="predicted"/>